<feature type="region of interest" description="Disordered" evidence="1">
    <location>
        <begin position="1"/>
        <end position="267"/>
    </location>
</feature>
<dbReference type="Pfam" id="PF02120">
    <property type="entry name" value="Flg_hook"/>
    <property type="match status" value="1"/>
</dbReference>
<dbReference type="RefSeq" id="WP_109891849.1">
    <property type="nucleotide sequence ID" value="NZ_CP029550.1"/>
</dbReference>
<name>A0A2U8WA56_9HYPH</name>
<protein>
    <submittedName>
        <fullName evidence="3">Flagellar hook-length control protein FliK</fullName>
    </submittedName>
</protein>
<dbReference type="Gene3D" id="3.30.750.140">
    <property type="match status" value="1"/>
</dbReference>
<organism evidence="3 4">
    <name type="scientific">Methylobacterium durans</name>
    <dbReference type="NCBI Taxonomy" id="2202825"/>
    <lineage>
        <taxon>Bacteria</taxon>
        <taxon>Pseudomonadati</taxon>
        <taxon>Pseudomonadota</taxon>
        <taxon>Alphaproteobacteria</taxon>
        <taxon>Hyphomicrobiales</taxon>
        <taxon>Methylobacteriaceae</taxon>
        <taxon>Methylobacterium</taxon>
    </lineage>
</organism>
<dbReference type="InterPro" id="IPR021136">
    <property type="entry name" value="Flagellar_hook_control-like_C"/>
</dbReference>
<evidence type="ECO:0000313" key="3">
    <source>
        <dbReference type="EMBL" id="AWN42202.1"/>
    </source>
</evidence>
<sequence>MGFSAADLMDVVARRPSQGAAQDSRQSRPSMPARERFSLDLKAHERPVPRESSRQTDARAADRASDARSAARSDPEAIRPKTASADRPRATAPDAPARSARGAEAGPRPPTPQAREAEAAAPAPPAAKAPAAAPAEPAIGGDGPAEAQAEAQARALAEAELPEEDVETSETNIAEPDPSAGGLFALLSALQAAPPVPMHAPPGQEPVGSRAPSGDGVEAQAADAAPKAAQSAPEPGPESKAGGAAGAVAQRLPRAGDAAEAVPAGTEALPEGSRVDFAADLAALAPQVPAADPKLLTKDMAAAIGTPSHVAQASEKAAAPALPAPVPLGQVPMTIGLRSLSGSSQFEIRLDPAELGRVDVRLEIDKERGTVTTHLVVERVETLAMLQRDANGLQQALAQAGLDPSEGGINLSLRGEGQSGAGTEQREGQRRGGQAVADAPEIRALDTAPLRSLRGLTGLDIRI</sequence>
<evidence type="ECO:0000256" key="1">
    <source>
        <dbReference type="SAM" id="MobiDB-lite"/>
    </source>
</evidence>
<dbReference type="InterPro" id="IPR038610">
    <property type="entry name" value="FliK-like_C_sf"/>
</dbReference>
<feature type="compositionally biased region" description="Basic and acidic residues" evidence="1">
    <location>
        <begin position="33"/>
        <end position="89"/>
    </location>
</feature>
<dbReference type="Proteomes" id="UP000245926">
    <property type="component" value="Chromosome"/>
</dbReference>
<dbReference type="OrthoDB" id="7203912at2"/>
<keyword evidence="3" id="KW-0969">Cilium</keyword>
<feature type="compositionally biased region" description="Polar residues" evidence="1">
    <location>
        <begin position="19"/>
        <end position="29"/>
    </location>
</feature>
<dbReference type="CDD" id="cd17470">
    <property type="entry name" value="T3SS_Flik_C"/>
    <property type="match status" value="1"/>
</dbReference>
<feature type="compositionally biased region" description="Low complexity" evidence="1">
    <location>
        <begin position="128"/>
        <end position="159"/>
    </location>
</feature>
<keyword evidence="4" id="KW-1185">Reference proteome</keyword>
<feature type="compositionally biased region" description="Pro residues" evidence="1">
    <location>
        <begin position="194"/>
        <end position="204"/>
    </location>
</feature>
<keyword evidence="3" id="KW-0966">Cell projection</keyword>
<feature type="domain" description="Flagellar hook-length control protein-like C-terminal" evidence="2">
    <location>
        <begin position="341"/>
        <end position="415"/>
    </location>
</feature>
<dbReference type="AlphaFoldDB" id="A0A2U8WA56"/>
<feature type="compositionally biased region" description="Low complexity" evidence="1">
    <location>
        <begin position="219"/>
        <end position="233"/>
    </location>
</feature>
<feature type="compositionally biased region" description="Low complexity" evidence="1">
    <location>
        <begin position="90"/>
        <end position="100"/>
    </location>
</feature>
<evidence type="ECO:0000259" key="2">
    <source>
        <dbReference type="Pfam" id="PF02120"/>
    </source>
</evidence>
<dbReference type="KEGG" id="mets:DK389_18960"/>
<reference evidence="4" key="1">
    <citation type="submission" date="2018-05" db="EMBL/GenBank/DDBJ databases">
        <title>Complete Genome Sequence of Methylobacterium sp. 17SD2-17.</title>
        <authorList>
            <person name="Srinivasan S."/>
        </authorList>
    </citation>
    <scope>NUCLEOTIDE SEQUENCE [LARGE SCALE GENOMIC DNA]</scope>
    <source>
        <strain evidence="4">17SD2-17</strain>
    </source>
</reference>
<keyword evidence="3" id="KW-0282">Flagellum</keyword>
<proteinExistence type="predicted"/>
<dbReference type="EMBL" id="CP029550">
    <property type="protein sequence ID" value="AWN42202.1"/>
    <property type="molecule type" value="Genomic_DNA"/>
</dbReference>
<accession>A0A2U8WA56</accession>
<evidence type="ECO:0000313" key="4">
    <source>
        <dbReference type="Proteomes" id="UP000245926"/>
    </source>
</evidence>
<feature type="compositionally biased region" description="Low complexity" evidence="1">
    <location>
        <begin position="178"/>
        <end position="193"/>
    </location>
</feature>
<gene>
    <name evidence="3" type="ORF">DK389_18960</name>
</gene>
<feature type="region of interest" description="Disordered" evidence="1">
    <location>
        <begin position="407"/>
        <end position="438"/>
    </location>
</feature>